<comment type="caution">
    <text evidence="2">The sequence shown here is derived from an EMBL/GenBank/DDBJ whole genome shotgun (WGS) entry which is preliminary data.</text>
</comment>
<keyword evidence="1" id="KW-0732">Signal</keyword>
<dbReference type="AlphaFoldDB" id="A0A0W0XRQ5"/>
<evidence type="ECO:0000313" key="2">
    <source>
        <dbReference type="EMBL" id="KTD47437.1"/>
    </source>
</evidence>
<feature type="chain" id="PRO_5006916821" evidence="1">
    <location>
        <begin position="25"/>
        <end position="132"/>
    </location>
</feature>
<accession>A0A0W0XRQ5</accession>
<feature type="signal peptide" evidence="1">
    <location>
        <begin position="1"/>
        <end position="24"/>
    </location>
</feature>
<dbReference type="STRING" id="45073.Lqui_2363"/>
<dbReference type="PATRIC" id="fig|45073.5.peg.2494"/>
<proteinExistence type="predicted"/>
<keyword evidence="3" id="KW-1185">Reference proteome</keyword>
<name>A0A0W0XRQ5_9GAMM</name>
<reference evidence="2 3" key="1">
    <citation type="submission" date="2015-11" db="EMBL/GenBank/DDBJ databases">
        <title>Genomic analysis of 38 Legionella species identifies large and diverse effector repertoires.</title>
        <authorList>
            <person name="Burstein D."/>
            <person name="Amaro F."/>
            <person name="Zusman T."/>
            <person name="Lifshitz Z."/>
            <person name="Cohen O."/>
            <person name="Gilbert J.A."/>
            <person name="Pupko T."/>
            <person name="Shuman H.A."/>
            <person name="Segal G."/>
        </authorList>
    </citation>
    <scope>NUCLEOTIDE SEQUENCE [LARGE SCALE GENOMIC DNA]</scope>
    <source>
        <strain evidence="2 3">CDC#1442-AUS-E</strain>
    </source>
</reference>
<organism evidence="2 3">
    <name type="scientific">Legionella quinlivanii</name>
    <dbReference type="NCBI Taxonomy" id="45073"/>
    <lineage>
        <taxon>Bacteria</taxon>
        <taxon>Pseudomonadati</taxon>
        <taxon>Pseudomonadota</taxon>
        <taxon>Gammaproteobacteria</taxon>
        <taxon>Legionellales</taxon>
        <taxon>Legionellaceae</taxon>
        <taxon>Legionella</taxon>
    </lineage>
</organism>
<dbReference type="RefSeq" id="WP_065236176.1">
    <property type="nucleotide sequence ID" value="NZ_CAAAIK010000035.1"/>
</dbReference>
<dbReference type="EMBL" id="LNYS01000020">
    <property type="protein sequence ID" value="KTD47437.1"/>
    <property type="molecule type" value="Genomic_DNA"/>
</dbReference>
<dbReference type="Proteomes" id="UP000054618">
    <property type="component" value="Unassembled WGS sequence"/>
</dbReference>
<gene>
    <name evidence="2" type="ORF">Lqui_2363</name>
</gene>
<protein>
    <submittedName>
        <fullName evidence="2">Uncharacterized protein</fullName>
    </submittedName>
</protein>
<evidence type="ECO:0000313" key="3">
    <source>
        <dbReference type="Proteomes" id="UP000054618"/>
    </source>
</evidence>
<evidence type="ECO:0000256" key="1">
    <source>
        <dbReference type="SAM" id="SignalP"/>
    </source>
</evidence>
<sequence>MRRNVYKNSMLFIGAIVLSGAVYSASVDKEELATDCKYLGNNLSQLAATNTKEYCSVDVSHAGAVMKLSGEYIEKNRIHSATETLKLVHKTLEHVKSETWSCVYFSSLVIPYIEEVKHIIDQLEVIHGKLSK</sequence>
<dbReference type="OrthoDB" id="5638700at2"/>